<reference evidence="2" key="1">
    <citation type="submission" date="2014-11" db="EMBL/GenBank/DDBJ databases">
        <authorList>
            <person name="Amaro Gonzalez C."/>
        </authorList>
    </citation>
    <scope>NUCLEOTIDE SEQUENCE</scope>
</reference>
<evidence type="ECO:0000256" key="1">
    <source>
        <dbReference type="SAM" id="MobiDB-lite"/>
    </source>
</evidence>
<reference evidence="2" key="2">
    <citation type="journal article" date="2015" name="Fish Shellfish Immunol.">
        <title>Early steps in the European eel (Anguilla anguilla)-Vibrio vulnificus interaction in the gills: Role of the RtxA13 toxin.</title>
        <authorList>
            <person name="Callol A."/>
            <person name="Pajuelo D."/>
            <person name="Ebbesson L."/>
            <person name="Teles M."/>
            <person name="MacKenzie S."/>
            <person name="Amaro C."/>
        </authorList>
    </citation>
    <scope>NUCLEOTIDE SEQUENCE</scope>
</reference>
<evidence type="ECO:0000313" key="2">
    <source>
        <dbReference type="EMBL" id="JAH27772.1"/>
    </source>
</evidence>
<name>A0A0E9RG61_ANGAN</name>
<accession>A0A0E9RG61</accession>
<feature type="compositionally biased region" description="Basic and acidic residues" evidence="1">
    <location>
        <begin position="19"/>
        <end position="28"/>
    </location>
</feature>
<protein>
    <submittedName>
        <fullName evidence="2">Uncharacterized protein</fullName>
    </submittedName>
</protein>
<dbReference type="AlphaFoldDB" id="A0A0E9RG61"/>
<dbReference type="EMBL" id="GBXM01080805">
    <property type="protein sequence ID" value="JAH27772.1"/>
    <property type="molecule type" value="Transcribed_RNA"/>
</dbReference>
<proteinExistence type="predicted"/>
<organism evidence="2">
    <name type="scientific">Anguilla anguilla</name>
    <name type="common">European freshwater eel</name>
    <name type="synonym">Muraena anguilla</name>
    <dbReference type="NCBI Taxonomy" id="7936"/>
    <lineage>
        <taxon>Eukaryota</taxon>
        <taxon>Metazoa</taxon>
        <taxon>Chordata</taxon>
        <taxon>Craniata</taxon>
        <taxon>Vertebrata</taxon>
        <taxon>Euteleostomi</taxon>
        <taxon>Actinopterygii</taxon>
        <taxon>Neopterygii</taxon>
        <taxon>Teleostei</taxon>
        <taxon>Anguilliformes</taxon>
        <taxon>Anguillidae</taxon>
        <taxon>Anguilla</taxon>
    </lineage>
</organism>
<sequence length="36" mass="3960">MMSTGLHLSVESSRTQEQPGRKERKKDAQASGPKTC</sequence>
<feature type="region of interest" description="Disordered" evidence="1">
    <location>
        <begin position="1"/>
        <end position="36"/>
    </location>
</feature>